<feature type="transmembrane region" description="Helical" evidence="1">
    <location>
        <begin position="114"/>
        <end position="136"/>
    </location>
</feature>
<organism evidence="2 3">
    <name type="scientific">Tepidiforma thermophila (strain KCTC 52669 / CGMCC 1.13589 / G233)</name>
    <dbReference type="NCBI Taxonomy" id="2761530"/>
    <lineage>
        <taxon>Bacteria</taxon>
        <taxon>Bacillati</taxon>
        <taxon>Chloroflexota</taxon>
        <taxon>Tepidiformia</taxon>
        <taxon>Tepidiformales</taxon>
        <taxon>Tepidiformaceae</taxon>
        <taxon>Tepidiforma</taxon>
    </lineage>
</organism>
<dbReference type="InterPro" id="IPR007165">
    <property type="entry name" value="Phage_holin_4_2"/>
</dbReference>
<accession>A0A2A9HD87</accession>
<gene>
    <name evidence="2" type="ORF">A9A59_0159</name>
</gene>
<dbReference type="EMBL" id="PDJQ01000001">
    <property type="protein sequence ID" value="PFG72966.1"/>
    <property type="molecule type" value="Genomic_DNA"/>
</dbReference>
<dbReference type="Pfam" id="PF04020">
    <property type="entry name" value="Phage_holin_4_2"/>
    <property type="match status" value="1"/>
</dbReference>
<sequence>MPGYSVIVGRFEREPSTAGRLAAFVIRWLVTAVAVWVAAALVPGIHLDGFGSTLAVALILGLLNAYLKPLLIISAFPGIILSLGLLLILINTALLALAAWIAGKFDGIAFSIDGFWSAFFGAILISLVSFLLTRFINPGRLARRFD</sequence>
<reference evidence="2 3" key="1">
    <citation type="submission" date="2017-09" db="EMBL/GenBank/DDBJ databases">
        <title>Sequencing the genomes of two abundant thermophiles in Great Basin hot springs: Thermocrinis jamiesonii and novel Chloroflexi Thermoflexus hugenholtzii.</title>
        <authorList>
            <person name="Hedlund B."/>
        </authorList>
    </citation>
    <scope>NUCLEOTIDE SEQUENCE [LARGE SCALE GENOMIC DNA]</scope>
    <source>
        <strain evidence="2 3">G233</strain>
    </source>
</reference>
<proteinExistence type="predicted"/>
<keyword evidence="1" id="KW-0472">Membrane</keyword>
<keyword evidence="3" id="KW-1185">Reference proteome</keyword>
<name>A0A2A9HD87_TEPT2</name>
<dbReference type="Proteomes" id="UP000223071">
    <property type="component" value="Unassembled WGS sequence"/>
</dbReference>
<keyword evidence="1" id="KW-0812">Transmembrane</keyword>
<evidence type="ECO:0000256" key="1">
    <source>
        <dbReference type="SAM" id="Phobius"/>
    </source>
</evidence>
<feature type="transmembrane region" description="Helical" evidence="1">
    <location>
        <begin position="21"/>
        <end position="43"/>
    </location>
</feature>
<evidence type="ECO:0000313" key="3">
    <source>
        <dbReference type="Proteomes" id="UP000223071"/>
    </source>
</evidence>
<keyword evidence="1" id="KW-1133">Transmembrane helix</keyword>
<dbReference type="AlphaFoldDB" id="A0A2A9HD87"/>
<dbReference type="PANTHER" id="PTHR37309">
    <property type="entry name" value="SLR0284 PROTEIN"/>
    <property type="match status" value="1"/>
</dbReference>
<feature type="transmembrane region" description="Helical" evidence="1">
    <location>
        <begin position="49"/>
        <end position="67"/>
    </location>
</feature>
<evidence type="ECO:0000313" key="2">
    <source>
        <dbReference type="EMBL" id="PFG72966.1"/>
    </source>
</evidence>
<feature type="transmembrane region" description="Helical" evidence="1">
    <location>
        <begin position="79"/>
        <end position="102"/>
    </location>
</feature>
<protein>
    <submittedName>
        <fullName evidence="2">Putative membrane protein</fullName>
    </submittedName>
</protein>
<dbReference type="PANTHER" id="PTHR37309:SF1">
    <property type="entry name" value="SLR0284 PROTEIN"/>
    <property type="match status" value="1"/>
</dbReference>
<dbReference type="RefSeq" id="WP_098502457.1">
    <property type="nucleotide sequence ID" value="NZ_PDJQ01000001.1"/>
</dbReference>
<comment type="caution">
    <text evidence="2">The sequence shown here is derived from an EMBL/GenBank/DDBJ whole genome shotgun (WGS) entry which is preliminary data.</text>
</comment>